<dbReference type="InterPro" id="IPR046696">
    <property type="entry name" value="DUF6566"/>
</dbReference>
<gene>
    <name evidence="2" type="ORF">BCY88_32660</name>
</gene>
<dbReference type="Pfam" id="PF20204">
    <property type="entry name" value="DUF6566"/>
    <property type="match status" value="1"/>
</dbReference>
<dbReference type="EMBL" id="MCAS01000029">
    <property type="protein sequence ID" value="RKF39988.1"/>
    <property type="molecule type" value="Genomic_DNA"/>
</dbReference>
<dbReference type="OrthoDB" id="8928268at2"/>
<evidence type="ECO:0000313" key="3">
    <source>
        <dbReference type="Proteomes" id="UP000283709"/>
    </source>
</evidence>
<accession>A0A3R7IKI3</accession>
<proteinExistence type="predicted"/>
<reference evidence="2 3" key="1">
    <citation type="submission" date="2016-07" db="EMBL/GenBank/DDBJ databases">
        <title>Genome analysis of Burkholderia fungorum ES3-20.</title>
        <authorList>
            <person name="Xu D."/>
            <person name="Yao R."/>
            <person name="Zheng S."/>
        </authorList>
    </citation>
    <scope>NUCLEOTIDE SEQUENCE [LARGE SCALE GENOMIC DNA]</scope>
    <source>
        <strain evidence="2 3">ES3-20</strain>
    </source>
</reference>
<evidence type="ECO:0000259" key="1">
    <source>
        <dbReference type="Pfam" id="PF20204"/>
    </source>
</evidence>
<evidence type="ECO:0000313" key="2">
    <source>
        <dbReference type="EMBL" id="RKF39988.1"/>
    </source>
</evidence>
<sequence>MPASSVSYGEFEIVVHPERNKLGAWIASVSVSRGAQTVVDVVPMTVQPEWLTEEEAVRDGVEWGRRFIDREFNTPQSRSWVAERSHAETWFRDTEESSGSETRVSDT</sequence>
<name>A0A3R7IKI3_9BURK</name>
<dbReference type="Proteomes" id="UP000283709">
    <property type="component" value="Unassembled WGS sequence"/>
</dbReference>
<feature type="domain" description="DUF6566" evidence="1">
    <location>
        <begin position="1"/>
        <end position="77"/>
    </location>
</feature>
<comment type="caution">
    <text evidence="2">The sequence shown here is derived from an EMBL/GenBank/DDBJ whole genome shotgun (WGS) entry which is preliminary data.</text>
</comment>
<dbReference type="AlphaFoldDB" id="A0A3R7IKI3"/>
<protein>
    <recommendedName>
        <fullName evidence="1">DUF6566 domain-containing protein</fullName>
    </recommendedName>
</protein>
<organism evidence="2 3">
    <name type="scientific">Paraburkholderia fungorum</name>
    <dbReference type="NCBI Taxonomy" id="134537"/>
    <lineage>
        <taxon>Bacteria</taxon>
        <taxon>Pseudomonadati</taxon>
        <taxon>Pseudomonadota</taxon>
        <taxon>Betaproteobacteria</taxon>
        <taxon>Burkholderiales</taxon>
        <taxon>Burkholderiaceae</taxon>
        <taxon>Paraburkholderia</taxon>
    </lineage>
</organism>